<evidence type="ECO:0000313" key="1">
    <source>
        <dbReference type="EMBL" id="KAI3758784.1"/>
    </source>
</evidence>
<accession>A0ACB9EIH3</accession>
<keyword evidence="2" id="KW-1185">Reference proteome</keyword>
<dbReference type="EMBL" id="CM042048">
    <property type="protein sequence ID" value="KAI3758784.1"/>
    <property type="molecule type" value="Genomic_DNA"/>
</dbReference>
<sequence length="79" mass="8902">MGAGGGRRYDQKYGDRKEGMMQVMTDLDVGSVMEGVAGEDRRRWRMYNVCPTVHPTLLPFGEDSNSVVVGDQYLEMLKN</sequence>
<dbReference type="Proteomes" id="UP001055879">
    <property type="component" value="Linkage Group LG02"/>
</dbReference>
<organism evidence="1 2">
    <name type="scientific">Arctium lappa</name>
    <name type="common">Greater burdock</name>
    <name type="synonym">Lappa major</name>
    <dbReference type="NCBI Taxonomy" id="4217"/>
    <lineage>
        <taxon>Eukaryota</taxon>
        <taxon>Viridiplantae</taxon>
        <taxon>Streptophyta</taxon>
        <taxon>Embryophyta</taxon>
        <taxon>Tracheophyta</taxon>
        <taxon>Spermatophyta</taxon>
        <taxon>Magnoliopsida</taxon>
        <taxon>eudicotyledons</taxon>
        <taxon>Gunneridae</taxon>
        <taxon>Pentapetalae</taxon>
        <taxon>asterids</taxon>
        <taxon>campanulids</taxon>
        <taxon>Asterales</taxon>
        <taxon>Asteraceae</taxon>
        <taxon>Carduoideae</taxon>
        <taxon>Cardueae</taxon>
        <taxon>Arctiinae</taxon>
        <taxon>Arctium</taxon>
    </lineage>
</organism>
<comment type="caution">
    <text evidence="1">The sequence shown here is derived from an EMBL/GenBank/DDBJ whole genome shotgun (WGS) entry which is preliminary data.</text>
</comment>
<evidence type="ECO:0000313" key="2">
    <source>
        <dbReference type="Proteomes" id="UP001055879"/>
    </source>
</evidence>
<protein>
    <submittedName>
        <fullName evidence="1">Uncharacterized protein</fullName>
    </submittedName>
</protein>
<gene>
    <name evidence="1" type="ORF">L6452_06356</name>
</gene>
<reference evidence="1 2" key="2">
    <citation type="journal article" date="2022" name="Mol. Ecol. Resour.">
        <title>The genomes of chicory, endive, great burdock and yacon provide insights into Asteraceae paleo-polyploidization history and plant inulin production.</title>
        <authorList>
            <person name="Fan W."/>
            <person name="Wang S."/>
            <person name="Wang H."/>
            <person name="Wang A."/>
            <person name="Jiang F."/>
            <person name="Liu H."/>
            <person name="Zhao H."/>
            <person name="Xu D."/>
            <person name="Zhang Y."/>
        </authorList>
    </citation>
    <scope>NUCLEOTIDE SEQUENCE [LARGE SCALE GENOMIC DNA]</scope>
    <source>
        <strain evidence="2">cv. Niubang</strain>
    </source>
</reference>
<reference evidence="2" key="1">
    <citation type="journal article" date="2022" name="Mol. Ecol. Resour.">
        <title>The genomes of chicory, endive, great burdock and yacon provide insights into Asteraceae palaeo-polyploidization history and plant inulin production.</title>
        <authorList>
            <person name="Fan W."/>
            <person name="Wang S."/>
            <person name="Wang H."/>
            <person name="Wang A."/>
            <person name="Jiang F."/>
            <person name="Liu H."/>
            <person name="Zhao H."/>
            <person name="Xu D."/>
            <person name="Zhang Y."/>
        </authorList>
    </citation>
    <scope>NUCLEOTIDE SEQUENCE [LARGE SCALE GENOMIC DNA]</scope>
    <source>
        <strain evidence="2">cv. Niubang</strain>
    </source>
</reference>
<proteinExistence type="predicted"/>
<name>A0ACB9EIH3_ARCLA</name>